<evidence type="ECO:0000256" key="11">
    <source>
        <dbReference type="HAMAP-Rule" id="MF_00230"/>
    </source>
</evidence>
<dbReference type="InterPro" id="IPR036087">
    <property type="entry name" value="Nict_dMeBzImd_PRibTrfase_sf"/>
</dbReference>
<evidence type="ECO:0000313" key="13">
    <source>
        <dbReference type="Proteomes" id="UP000774000"/>
    </source>
</evidence>
<dbReference type="EC" id="2.4.2.21" evidence="4 11"/>
<evidence type="ECO:0000256" key="3">
    <source>
        <dbReference type="ARBA" id="ARBA00007110"/>
    </source>
</evidence>
<evidence type="ECO:0000256" key="8">
    <source>
        <dbReference type="ARBA" id="ARBA00022679"/>
    </source>
</evidence>
<dbReference type="RefSeq" id="WP_204701880.1">
    <property type="nucleotide sequence ID" value="NZ_JAFBDQ010000009.1"/>
</dbReference>
<dbReference type="CDD" id="cd02439">
    <property type="entry name" value="DMB-PRT_CobT"/>
    <property type="match status" value="1"/>
</dbReference>
<dbReference type="HAMAP" id="MF_00230">
    <property type="entry name" value="CobT"/>
    <property type="match status" value="1"/>
</dbReference>
<evidence type="ECO:0000256" key="2">
    <source>
        <dbReference type="ARBA" id="ARBA00005049"/>
    </source>
</evidence>
<dbReference type="InterPro" id="IPR017846">
    <property type="entry name" value="Nict_dMeBzImd_PRibTrfase_bact"/>
</dbReference>
<evidence type="ECO:0000313" key="12">
    <source>
        <dbReference type="EMBL" id="MBM7557118.1"/>
    </source>
</evidence>
<dbReference type="AlphaFoldDB" id="A0A938XT93"/>
<evidence type="ECO:0000256" key="1">
    <source>
        <dbReference type="ARBA" id="ARBA00002197"/>
    </source>
</evidence>
<proteinExistence type="inferred from homology"/>
<dbReference type="PANTHER" id="PTHR43463">
    <property type="entry name" value="NICOTINATE-NUCLEOTIDE--DIMETHYLBENZIMIDAZOLE PHOSPHORIBOSYLTRANSFERASE"/>
    <property type="match status" value="1"/>
</dbReference>
<dbReference type="NCBIfam" id="NF000996">
    <property type="entry name" value="PRK00105.1"/>
    <property type="match status" value="1"/>
</dbReference>
<protein>
    <recommendedName>
        <fullName evidence="5 11">Nicotinate-nucleotide--dimethylbenzimidazole phosphoribosyltransferase</fullName>
        <shortName evidence="11">NN:DBI PRT</shortName>
        <ecNumber evidence="4 11">2.4.2.21</ecNumber>
    </recommendedName>
    <alternativeName>
        <fullName evidence="9 11">N(1)-alpha-phosphoribosyltransferase</fullName>
    </alternativeName>
</protein>
<keyword evidence="7 11" id="KW-0328">Glycosyltransferase</keyword>
<reference evidence="12" key="1">
    <citation type="submission" date="2021-01" db="EMBL/GenBank/DDBJ databases">
        <title>Genomic Encyclopedia of Type Strains, Phase IV (KMG-IV): sequencing the most valuable type-strain genomes for metagenomic binning, comparative biology and taxonomic classification.</title>
        <authorList>
            <person name="Goeker M."/>
        </authorList>
    </citation>
    <scope>NUCLEOTIDE SEQUENCE</scope>
    <source>
        <strain evidence="12">DSM 23230</strain>
    </source>
</reference>
<accession>A0A938XT93</accession>
<dbReference type="InterPro" id="IPR023195">
    <property type="entry name" value="Nict_dMeBzImd_PRibTrfase_N"/>
</dbReference>
<keyword evidence="8 11" id="KW-0808">Transferase</keyword>
<evidence type="ECO:0000256" key="7">
    <source>
        <dbReference type="ARBA" id="ARBA00022676"/>
    </source>
</evidence>
<dbReference type="GO" id="GO:0009236">
    <property type="term" value="P:cobalamin biosynthetic process"/>
    <property type="evidence" value="ECO:0007669"/>
    <property type="project" value="UniProtKB-UniRule"/>
</dbReference>
<evidence type="ECO:0000256" key="9">
    <source>
        <dbReference type="ARBA" id="ARBA00030686"/>
    </source>
</evidence>
<dbReference type="Pfam" id="PF02277">
    <property type="entry name" value="DBI_PRT"/>
    <property type="match status" value="1"/>
</dbReference>
<name>A0A938XT93_9FIRM</name>
<sequence length="350" mass="36601">MNLLESTVNNITELNRAQMRQAQKRLDSLTKPPGSLGKLEEIAVQLAGISGELLPQVDNKYHVVMAGDHGVVEEGVSAFPQQVTTQMVYNFLNGGAAVNVLAEQAGAEVAIVDIGVAQEIEGENLLNRKVKYGTDNLAVGPAMTREEAISSLEVGIEVVEDLIKQGANLIGTGEMGIGNTTSSSAILATSTDLSLEQIVGYGTGIDEAGLEKKKKVIAQALEVNQPQVNDGLDILAKVGGLEIGGMAGVMLGAAAHRVPVIIDGLISGAAALIAHKIEPQVSNYLLPSHQSVEPGHIKIYEALDLEPLLDLEMRLGEGTGAVLSMNLVEAAANIINGMATFSEAGITVED</sequence>
<dbReference type="Gene3D" id="3.40.50.10210">
    <property type="match status" value="1"/>
</dbReference>
<dbReference type="Gene3D" id="1.10.1610.10">
    <property type="match status" value="1"/>
</dbReference>
<evidence type="ECO:0000256" key="5">
    <source>
        <dbReference type="ARBA" id="ARBA00015486"/>
    </source>
</evidence>
<evidence type="ECO:0000256" key="10">
    <source>
        <dbReference type="ARBA" id="ARBA00047340"/>
    </source>
</evidence>
<keyword evidence="13" id="KW-1185">Reference proteome</keyword>
<comment type="similarity">
    <text evidence="3 11">Belongs to the CobT family.</text>
</comment>
<comment type="caution">
    <text evidence="12">The sequence shown here is derived from an EMBL/GenBank/DDBJ whole genome shotgun (WGS) entry which is preliminary data.</text>
</comment>
<comment type="function">
    <text evidence="1 11">Catalyzes the synthesis of alpha-ribazole-5'-phosphate from nicotinate mononucleotide (NAMN) and 5,6-dimethylbenzimidazole (DMB).</text>
</comment>
<dbReference type="PANTHER" id="PTHR43463:SF1">
    <property type="entry name" value="NICOTINATE-NUCLEOTIDE--DIMETHYLBENZIMIDAZOLE PHOSPHORIBOSYLTRANSFERASE"/>
    <property type="match status" value="1"/>
</dbReference>
<comment type="catalytic activity">
    <reaction evidence="10 11">
        <text>5,6-dimethylbenzimidazole + nicotinate beta-D-ribonucleotide = alpha-ribazole 5'-phosphate + nicotinate + H(+)</text>
        <dbReference type="Rhea" id="RHEA:11196"/>
        <dbReference type="ChEBI" id="CHEBI:15378"/>
        <dbReference type="ChEBI" id="CHEBI:15890"/>
        <dbReference type="ChEBI" id="CHEBI:32544"/>
        <dbReference type="ChEBI" id="CHEBI:57502"/>
        <dbReference type="ChEBI" id="CHEBI:57918"/>
        <dbReference type="EC" id="2.4.2.21"/>
    </reaction>
</comment>
<dbReference type="InterPro" id="IPR003200">
    <property type="entry name" value="Nict_dMeBzImd_PRibTrfase"/>
</dbReference>
<keyword evidence="6 11" id="KW-0169">Cobalamin biosynthesis</keyword>
<dbReference type="NCBIfam" id="TIGR03160">
    <property type="entry name" value="cobT_DBIPRT"/>
    <property type="match status" value="1"/>
</dbReference>
<dbReference type="FunFam" id="3.40.50.10210:FF:000001">
    <property type="entry name" value="Nicotinate-nucleotide--dimethylbenzimidazole phosphoribosyltransferase"/>
    <property type="match status" value="1"/>
</dbReference>
<gene>
    <name evidence="11" type="primary">cobT</name>
    <name evidence="12" type="ORF">JOC47_001972</name>
</gene>
<evidence type="ECO:0000256" key="4">
    <source>
        <dbReference type="ARBA" id="ARBA00011991"/>
    </source>
</evidence>
<dbReference type="EMBL" id="JAFBDQ010000009">
    <property type="protein sequence ID" value="MBM7557118.1"/>
    <property type="molecule type" value="Genomic_DNA"/>
</dbReference>
<comment type="pathway">
    <text evidence="2 11">Nucleoside biosynthesis; alpha-ribazole biosynthesis; alpha-ribazole from 5,6-dimethylbenzimidazole: step 1/2.</text>
</comment>
<dbReference type="SUPFAM" id="SSF52733">
    <property type="entry name" value="Nicotinate mononucleotide:5,6-dimethylbenzimidazole phosphoribosyltransferase (CobT)"/>
    <property type="match status" value="1"/>
</dbReference>
<dbReference type="GO" id="GO:0008939">
    <property type="term" value="F:nicotinate-nucleotide-dimethylbenzimidazole phosphoribosyltransferase activity"/>
    <property type="evidence" value="ECO:0007669"/>
    <property type="project" value="UniProtKB-UniRule"/>
</dbReference>
<feature type="active site" description="Proton acceptor" evidence="11">
    <location>
        <position position="317"/>
    </location>
</feature>
<evidence type="ECO:0000256" key="6">
    <source>
        <dbReference type="ARBA" id="ARBA00022573"/>
    </source>
</evidence>
<dbReference type="Proteomes" id="UP000774000">
    <property type="component" value="Unassembled WGS sequence"/>
</dbReference>
<organism evidence="12 13">
    <name type="scientific">Halanaerobacter jeridensis</name>
    <dbReference type="NCBI Taxonomy" id="706427"/>
    <lineage>
        <taxon>Bacteria</taxon>
        <taxon>Bacillati</taxon>
        <taxon>Bacillota</taxon>
        <taxon>Clostridia</taxon>
        <taxon>Halanaerobiales</taxon>
        <taxon>Halobacteroidaceae</taxon>
        <taxon>Halanaerobacter</taxon>
    </lineage>
</organism>